<dbReference type="RefSeq" id="WP_111650625.1">
    <property type="nucleotide sequence ID" value="NZ_JACHWI010000006.1"/>
</dbReference>
<comment type="caution">
    <text evidence="2">The sequence shown here is derived from an EMBL/GenBank/DDBJ whole genome shotgun (WGS) entry which is preliminary data.</text>
</comment>
<keyword evidence="1" id="KW-0472">Membrane</keyword>
<protein>
    <recommendedName>
        <fullName evidence="4">Membrane-associated oxidoreductase</fullName>
    </recommendedName>
</protein>
<evidence type="ECO:0000313" key="3">
    <source>
        <dbReference type="Proteomes" id="UP000249341"/>
    </source>
</evidence>
<sequence length="474" mass="51511">MDRESLTVTERRIWDAFTTGRRVDLTGEEDRRVRAELLTFLLLGGVPDHDGERSALRITGAMITGDWKLAYVDVAAPISLRQCVFKRPMYFSGTRFRRISLDNCVFPGFIASNAVVEGGMRLRGVRSTGTIRLIGARIEGALTLSGAELTAPDYTVDATRIQIGSDVYARHGFHSTGEIRIDHAEIGGSLRWEGATLSNPGGRVLDARGIRVVSEVRFRNGFTADGRVDLRGAQIGGEFSADDAVLDGVPESLTLGSVTAREFILSARQPPAGAVDLSHARVEVLRDDPASWPASLSLNGLTYGALSGTATVADRLRWLQRDSPDFPPQVYSQLAAVYRATGRDDDARTVALAGEQHRRRTLRPAGRIWGLLQDGTVGYGYRPVRAVAWLGVLLAIGTLVFAQWRPRPAEAPKAPEFHAAAYAADLLFPVIDLGQQSTYLPQGWTAWFAYFLIGAGLLLATTAVAGAARRLQRG</sequence>
<keyword evidence="1" id="KW-1133">Transmembrane helix</keyword>
<keyword evidence="1" id="KW-0812">Transmembrane</keyword>
<evidence type="ECO:0008006" key="4">
    <source>
        <dbReference type="Google" id="ProtNLM"/>
    </source>
</evidence>
<dbReference type="OrthoDB" id="5194370at2"/>
<organism evidence="2 3">
    <name type="scientific">Actinoplanes lutulentus</name>
    <dbReference type="NCBI Taxonomy" id="1287878"/>
    <lineage>
        <taxon>Bacteria</taxon>
        <taxon>Bacillati</taxon>
        <taxon>Actinomycetota</taxon>
        <taxon>Actinomycetes</taxon>
        <taxon>Micromonosporales</taxon>
        <taxon>Micromonosporaceae</taxon>
        <taxon>Actinoplanes</taxon>
    </lineage>
</organism>
<feature type="transmembrane region" description="Helical" evidence="1">
    <location>
        <begin position="386"/>
        <end position="404"/>
    </location>
</feature>
<name>A0A327Z945_9ACTN</name>
<proteinExistence type="predicted"/>
<gene>
    <name evidence="2" type="ORF">B0I29_10973</name>
</gene>
<evidence type="ECO:0000313" key="2">
    <source>
        <dbReference type="EMBL" id="RAK35600.1"/>
    </source>
</evidence>
<accession>A0A327Z945</accession>
<feature type="transmembrane region" description="Helical" evidence="1">
    <location>
        <begin position="447"/>
        <end position="468"/>
    </location>
</feature>
<evidence type="ECO:0000256" key="1">
    <source>
        <dbReference type="SAM" id="Phobius"/>
    </source>
</evidence>
<reference evidence="2 3" key="1">
    <citation type="submission" date="2018-06" db="EMBL/GenBank/DDBJ databases">
        <title>Genomic Encyclopedia of Type Strains, Phase III (KMG-III): the genomes of soil and plant-associated and newly described type strains.</title>
        <authorList>
            <person name="Whitman W."/>
        </authorList>
    </citation>
    <scope>NUCLEOTIDE SEQUENCE [LARGE SCALE GENOMIC DNA]</scope>
    <source>
        <strain evidence="2 3">CGMCC 4.7090</strain>
    </source>
</reference>
<dbReference type="Proteomes" id="UP000249341">
    <property type="component" value="Unassembled WGS sequence"/>
</dbReference>
<keyword evidence="3" id="KW-1185">Reference proteome</keyword>
<dbReference type="EMBL" id="QLMJ01000009">
    <property type="protein sequence ID" value="RAK35600.1"/>
    <property type="molecule type" value="Genomic_DNA"/>
</dbReference>
<dbReference type="AlphaFoldDB" id="A0A327Z945"/>